<sequence length="90" mass="9542">MQGTPVSERSVPYLRATRPPHPLPLSAGCAAARGPHMTKGRHPDVPRIIRRRPPLTDSQQPCQVSAGSALETSMLLSIESSRAAAASASF</sequence>
<dbReference type="Proteomes" id="UP001501303">
    <property type="component" value="Unassembled WGS sequence"/>
</dbReference>
<accession>A0ABN2NTF8</accession>
<evidence type="ECO:0000256" key="1">
    <source>
        <dbReference type="SAM" id="MobiDB-lite"/>
    </source>
</evidence>
<keyword evidence="3" id="KW-1185">Reference proteome</keyword>
<comment type="caution">
    <text evidence="2">The sequence shown here is derived from an EMBL/GenBank/DDBJ whole genome shotgun (WGS) entry which is preliminary data.</text>
</comment>
<reference evidence="2 3" key="1">
    <citation type="journal article" date="2019" name="Int. J. Syst. Evol. Microbiol.">
        <title>The Global Catalogue of Microorganisms (GCM) 10K type strain sequencing project: providing services to taxonomists for standard genome sequencing and annotation.</title>
        <authorList>
            <consortium name="The Broad Institute Genomics Platform"/>
            <consortium name="The Broad Institute Genome Sequencing Center for Infectious Disease"/>
            <person name="Wu L."/>
            <person name="Ma J."/>
        </authorList>
    </citation>
    <scope>NUCLEOTIDE SEQUENCE [LARGE SCALE GENOMIC DNA]</scope>
    <source>
        <strain evidence="2 3">JCM 13581</strain>
    </source>
</reference>
<gene>
    <name evidence="2" type="ORF">GCM10009716_05360</name>
</gene>
<protein>
    <submittedName>
        <fullName evidence="2">Uncharacterized protein</fullName>
    </submittedName>
</protein>
<evidence type="ECO:0000313" key="3">
    <source>
        <dbReference type="Proteomes" id="UP001501303"/>
    </source>
</evidence>
<evidence type="ECO:0000313" key="2">
    <source>
        <dbReference type="EMBL" id="GAA1898446.1"/>
    </source>
</evidence>
<feature type="region of interest" description="Disordered" evidence="1">
    <location>
        <begin position="1"/>
        <end position="62"/>
    </location>
</feature>
<dbReference type="EMBL" id="BAAAMJ010000006">
    <property type="protein sequence ID" value="GAA1898446.1"/>
    <property type="molecule type" value="Genomic_DNA"/>
</dbReference>
<organism evidence="2 3">
    <name type="scientific">Streptomyces sodiiphilus</name>
    <dbReference type="NCBI Taxonomy" id="226217"/>
    <lineage>
        <taxon>Bacteria</taxon>
        <taxon>Bacillati</taxon>
        <taxon>Actinomycetota</taxon>
        <taxon>Actinomycetes</taxon>
        <taxon>Kitasatosporales</taxon>
        <taxon>Streptomycetaceae</taxon>
        <taxon>Streptomyces</taxon>
    </lineage>
</organism>
<name>A0ABN2NTF8_9ACTN</name>
<proteinExistence type="predicted"/>